<keyword evidence="1 3" id="KW-0808">Transferase</keyword>
<sequence>MADEVVLLDTWASMFGMRVRIALAEKGVNYEYKEEDLRNKSPLLLQMNPIHQKIPVLVHNGKPICESSIIVQYIDEVWSDKSPILPSDPYQRAQARFWVDYIDKMVYDTWRKYWLSEGEEHERWKKEFISIFKQLEEALGDKPFYGGDTFGFLDLGLIPFYSWFYTFETYGNFKMEAECPKLMSWAKRCMQRETVSNTLPDEKKVYAHVVGMKKALESK</sequence>
<dbReference type="SFLD" id="SFLDG01152">
    <property type="entry name" value="Main.3:_Omega-_and_Tau-like"/>
    <property type="match status" value="1"/>
</dbReference>
<comment type="function">
    <text evidence="3">Is involved in the conjugation of reduced glutathione to a wide number of exogenous and endogenous hydrophobic electrophiles.</text>
</comment>
<comment type="catalytic activity">
    <reaction evidence="2 3">
        <text>RX + glutathione = an S-substituted glutathione + a halide anion + H(+)</text>
        <dbReference type="Rhea" id="RHEA:16437"/>
        <dbReference type="ChEBI" id="CHEBI:15378"/>
        <dbReference type="ChEBI" id="CHEBI:16042"/>
        <dbReference type="ChEBI" id="CHEBI:17792"/>
        <dbReference type="ChEBI" id="CHEBI:57925"/>
        <dbReference type="ChEBI" id="CHEBI:90779"/>
        <dbReference type="EC" id="2.5.1.18"/>
    </reaction>
</comment>
<evidence type="ECO:0000256" key="1">
    <source>
        <dbReference type="ARBA" id="ARBA00022679"/>
    </source>
</evidence>
<dbReference type="GO" id="GO:0004364">
    <property type="term" value="F:glutathione transferase activity"/>
    <property type="evidence" value="ECO:0007669"/>
    <property type="project" value="UniProtKB-UniRule"/>
</dbReference>
<dbReference type="InterPro" id="IPR045073">
    <property type="entry name" value="Omega/Tau-like"/>
</dbReference>
<dbReference type="SUPFAM" id="SSF47616">
    <property type="entry name" value="GST C-terminal domain-like"/>
    <property type="match status" value="1"/>
</dbReference>
<dbReference type="PANTHER" id="PTHR11260:SF773">
    <property type="entry name" value="GLUTATHIONE S-TRANSFERASE U26"/>
    <property type="match status" value="1"/>
</dbReference>
<evidence type="ECO:0000256" key="3">
    <source>
        <dbReference type="RuleBase" id="RU369102"/>
    </source>
</evidence>
<dbReference type="FunFam" id="1.20.1050.10:FF:000018">
    <property type="entry name" value="Glutathione S-transferase U20"/>
    <property type="match status" value="1"/>
</dbReference>
<keyword evidence="7" id="KW-1185">Reference proteome</keyword>
<dbReference type="InterPro" id="IPR045074">
    <property type="entry name" value="GST_C_Tau"/>
</dbReference>
<evidence type="ECO:0000256" key="2">
    <source>
        <dbReference type="ARBA" id="ARBA00047960"/>
    </source>
</evidence>
<evidence type="ECO:0000313" key="7">
    <source>
        <dbReference type="Proteomes" id="UP001359559"/>
    </source>
</evidence>
<dbReference type="PROSITE" id="PS50404">
    <property type="entry name" value="GST_NTER"/>
    <property type="match status" value="1"/>
</dbReference>
<dbReference type="EC" id="2.5.1.18" evidence="3"/>
<comment type="similarity">
    <text evidence="3">Belongs to the GST superfamily.</text>
</comment>
<dbReference type="Gene3D" id="1.20.1050.10">
    <property type="match status" value="1"/>
</dbReference>
<reference evidence="6 7" key="1">
    <citation type="submission" date="2024-01" db="EMBL/GenBank/DDBJ databases">
        <title>The genomes of 5 underutilized Papilionoideae crops provide insights into root nodulation and disease resistance.</title>
        <authorList>
            <person name="Yuan L."/>
        </authorList>
    </citation>
    <scope>NUCLEOTIDE SEQUENCE [LARGE SCALE GENOMIC DNA]</scope>
    <source>
        <strain evidence="6">LY-2023</strain>
        <tissue evidence="6">Leaf</tissue>
    </source>
</reference>
<dbReference type="InterPro" id="IPR036282">
    <property type="entry name" value="Glutathione-S-Trfase_C_sf"/>
</dbReference>
<dbReference type="SFLD" id="SFLDS00019">
    <property type="entry name" value="Glutathione_Transferase_(cytos"/>
    <property type="match status" value="1"/>
</dbReference>
<dbReference type="FunFam" id="3.40.30.10:FF:000014">
    <property type="entry name" value="Tau class glutathione S-transferase"/>
    <property type="match status" value="1"/>
</dbReference>
<dbReference type="InterPro" id="IPR040079">
    <property type="entry name" value="Glutathione_S-Trfase"/>
</dbReference>
<dbReference type="EMBL" id="JAYKXN010000007">
    <property type="protein sequence ID" value="KAK7272663.1"/>
    <property type="molecule type" value="Genomic_DNA"/>
</dbReference>
<dbReference type="Gene3D" id="3.40.30.10">
    <property type="entry name" value="Glutaredoxin"/>
    <property type="match status" value="1"/>
</dbReference>
<dbReference type="PANTHER" id="PTHR11260">
    <property type="entry name" value="GLUTATHIONE S-TRANSFERASE, GST, SUPERFAMILY, GST DOMAIN CONTAINING"/>
    <property type="match status" value="1"/>
</dbReference>
<dbReference type="InterPro" id="IPR004045">
    <property type="entry name" value="Glutathione_S-Trfase_N"/>
</dbReference>
<keyword evidence="3" id="KW-0963">Cytoplasm</keyword>
<gene>
    <name evidence="6" type="ORF">RJT34_29405</name>
</gene>
<feature type="domain" description="GST N-terminal" evidence="4">
    <location>
        <begin position="3"/>
        <end position="82"/>
    </location>
</feature>
<comment type="subcellular location">
    <subcellularLocation>
        <location evidence="3">Cytoplasm</location>
        <location evidence="3">Cytosol</location>
    </subcellularLocation>
</comment>
<comment type="caution">
    <text evidence="6">The sequence shown here is derived from an EMBL/GenBank/DDBJ whole genome shotgun (WGS) entry which is preliminary data.</text>
</comment>
<dbReference type="Proteomes" id="UP001359559">
    <property type="component" value="Unassembled WGS sequence"/>
</dbReference>
<dbReference type="Pfam" id="PF02798">
    <property type="entry name" value="GST_N"/>
    <property type="match status" value="1"/>
</dbReference>
<evidence type="ECO:0000313" key="6">
    <source>
        <dbReference type="EMBL" id="KAK7272663.1"/>
    </source>
</evidence>
<dbReference type="AlphaFoldDB" id="A0AAN9I9M8"/>
<feature type="domain" description="GST C-terminal" evidence="5">
    <location>
        <begin position="88"/>
        <end position="216"/>
    </location>
</feature>
<dbReference type="CDD" id="cd03058">
    <property type="entry name" value="GST_N_Tau"/>
    <property type="match status" value="1"/>
</dbReference>
<protein>
    <recommendedName>
        <fullName evidence="3">Glutathione S-transferase</fullName>
        <ecNumber evidence="3">2.5.1.18</ecNumber>
    </recommendedName>
</protein>
<dbReference type="InterPro" id="IPR036249">
    <property type="entry name" value="Thioredoxin-like_sf"/>
</dbReference>
<name>A0AAN9I9M8_CLITE</name>
<dbReference type="GO" id="GO:0006749">
    <property type="term" value="P:glutathione metabolic process"/>
    <property type="evidence" value="ECO:0007669"/>
    <property type="project" value="InterPro"/>
</dbReference>
<dbReference type="SFLD" id="SFLDG00358">
    <property type="entry name" value="Main_(cytGST)"/>
    <property type="match status" value="1"/>
</dbReference>
<evidence type="ECO:0000259" key="4">
    <source>
        <dbReference type="PROSITE" id="PS50404"/>
    </source>
</evidence>
<organism evidence="6 7">
    <name type="scientific">Clitoria ternatea</name>
    <name type="common">Butterfly pea</name>
    <dbReference type="NCBI Taxonomy" id="43366"/>
    <lineage>
        <taxon>Eukaryota</taxon>
        <taxon>Viridiplantae</taxon>
        <taxon>Streptophyta</taxon>
        <taxon>Embryophyta</taxon>
        <taxon>Tracheophyta</taxon>
        <taxon>Spermatophyta</taxon>
        <taxon>Magnoliopsida</taxon>
        <taxon>eudicotyledons</taxon>
        <taxon>Gunneridae</taxon>
        <taxon>Pentapetalae</taxon>
        <taxon>rosids</taxon>
        <taxon>fabids</taxon>
        <taxon>Fabales</taxon>
        <taxon>Fabaceae</taxon>
        <taxon>Papilionoideae</taxon>
        <taxon>50 kb inversion clade</taxon>
        <taxon>NPAAA clade</taxon>
        <taxon>indigoferoid/millettioid clade</taxon>
        <taxon>Phaseoleae</taxon>
        <taxon>Clitoria</taxon>
    </lineage>
</organism>
<proteinExistence type="inferred from homology"/>
<dbReference type="Pfam" id="PF13410">
    <property type="entry name" value="GST_C_2"/>
    <property type="match status" value="1"/>
</dbReference>
<dbReference type="GO" id="GO:0005829">
    <property type="term" value="C:cytosol"/>
    <property type="evidence" value="ECO:0007669"/>
    <property type="project" value="UniProtKB-SubCell"/>
</dbReference>
<evidence type="ECO:0000259" key="5">
    <source>
        <dbReference type="PROSITE" id="PS50405"/>
    </source>
</evidence>
<dbReference type="InterPro" id="IPR010987">
    <property type="entry name" value="Glutathione-S-Trfase_C-like"/>
</dbReference>
<accession>A0AAN9I9M8</accession>
<dbReference type="CDD" id="cd03185">
    <property type="entry name" value="GST_C_Tau"/>
    <property type="match status" value="1"/>
</dbReference>
<dbReference type="SUPFAM" id="SSF52833">
    <property type="entry name" value="Thioredoxin-like"/>
    <property type="match status" value="1"/>
</dbReference>
<dbReference type="PROSITE" id="PS50405">
    <property type="entry name" value="GST_CTER"/>
    <property type="match status" value="1"/>
</dbReference>